<proteinExistence type="inferred from homology"/>
<dbReference type="PROSITE" id="PS51318">
    <property type="entry name" value="TAT"/>
    <property type="match status" value="1"/>
</dbReference>
<feature type="domain" description="Leucine-binding protein" evidence="4">
    <location>
        <begin position="40"/>
        <end position="364"/>
    </location>
</feature>
<evidence type="ECO:0000256" key="1">
    <source>
        <dbReference type="ARBA" id="ARBA00010062"/>
    </source>
</evidence>
<gene>
    <name evidence="5" type="ORF">J5Y06_17135</name>
</gene>
<dbReference type="InterPro" id="IPR028081">
    <property type="entry name" value="Leu-bd"/>
</dbReference>
<dbReference type="Gene3D" id="3.40.50.2300">
    <property type="match status" value="2"/>
</dbReference>
<organism evidence="5 6">
    <name type="scientific">Tianweitania sediminis</name>
    <dbReference type="NCBI Taxonomy" id="1502156"/>
    <lineage>
        <taxon>Bacteria</taxon>
        <taxon>Pseudomonadati</taxon>
        <taxon>Pseudomonadota</taxon>
        <taxon>Alphaproteobacteria</taxon>
        <taxon>Hyphomicrobiales</taxon>
        <taxon>Phyllobacteriaceae</taxon>
        <taxon>Tianweitania</taxon>
    </lineage>
</organism>
<keyword evidence="6" id="KW-1185">Reference proteome</keyword>
<keyword evidence="3" id="KW-0029">Amino-acid transport</keyword>
<dbReference type="InterPro" id="IPR051010">
    <property type="entry name" value="BCAA_transport"/>
</dbReference>
<comment type="caution">
    <text evidence="5">The sequence shown here is derived from an EMBL/GenBank/DDBJ whole genome shotgun (WGS) entry which is preliminary data.</text>
</comment>
<evidence type="ECO:0000259" key="4">
    <source>
        <dbReference type="Pfam" id="PF13458"/>
    </source>
</evidence>
<dbReference type="RefSeq" id="WP_209336410.1">
    <property type="nucleotide sequence ID" value="NZ_JAGIYY010000007.1"/>
</dbReference>
<evidence type="ECO:0000256" key="3">
    <source>
        <dbReference type="ARBA" id="ARBA00022970"/>
    </source>
</evidence>
<sequence length="425" mass="45865">MARSSRLNLNRRTLLQAAGAGALTLAAPGILRAQSKRPAEVHIGSLFSLTGPAAAFGNSGKNTFELSINEINNAGGIWGDGTGIIKMTFADDQSKAEVGVAEIARLSRDPAIVTLPCLVAGPSILQSTIEAERQKISIINMASTPPEINERGLKYTFSTCNNADGMVKAYLEFTKGIIDKSGVKPNKVAFVFENKFGGPSYHRAFQKFAPTTVDWNIVESYPYDPVASDFGPLISRLKADEIDFPIVISFPQDAVLIVRAMMEQDYNPLGISSVYGAMPNLEFIQALGKAADYIMGQSPFLHDLNVPASQNFVKLFKEKTGRLPDPLAGVSYNGFNGVIAAIRAAEDPNDRDSVRDALAALDIKVGDQGVVIPDGIKISENGANPVSRGAYYQIRDGLHRAVLPAEFATTEVVYPRPKWDEIMKG</sequence>
<dbReference type="Proteomes" id="UP000666240">
    <property type="component" value="Unassembled WGS sequence"/>
</dbReference>
<accession>A0A8J7RQU1</accession>
<reference evidence="5" key="1">
    <citation type="submission" date="2021-03" db="EMBL/GenBank/DDBJ databases">
        <title>Genome sequencing and assembly of Tianweitania sediminis.</title>
        <authorList>
            <person name="Chhetri G."/>
        </authorList>
    </citation>
    <scope>NUCLEOTIDE SEQUENCE</scope>
    <source>
        <strain evidence="5">Z8</strain>
    </source>
</reference>
<evidence type="ECO:0000256" key="2">
    <source>
        <dbReference type="ARBA" id="ARBA00022729"/>
    </source>
</evidence>
<keyword evidence="2" id="KW-0732">Signal</keyword>
<keyword evidence="3" id="KW-0813">Transport</keyword>
<dbReference type="GO" id="GO:0006865">
    <property type="term" value="P:amino acid transport"/>
    <property type="evidence" value="ECO:0007669"/>
    <property type="project" value="UniProtKB-KW"/>
</dbReference>
<evidence type="ECO:0000313" key="6">
    <source>
        <dbReference type="Proteomes" id="UP000666240"/>
    </source>
</evidence>
<comment type="similarity">
    <text evidence="1">Belongs to the leucine-binding protein family.</text>
</comment>
<dbReference type="SUPFAM" id="SSF53822">
    <property type="entry name" value="Periplasmic binding protein-like I"/>
    <property type="match status" value="1"/>
</dbReference>
<evidence type="ECO:0000313" key="5">
    <source>
        <dbReference type="EMBL" id="MBP0440379.1"/>
    </source>
</evidence>
<dbReference type="InterPro" id="IPR006311">
    <property type="entry name" value="TAT_signal"/>
</dbReference>
<dbReference type="Pfam" id="PF13458">
    <property type="entry name" value="Peripla_BP_6"/>
    <property type="match status" value="1"/>
</dbReference>
<dbReference type="EMBL" id="JAGIYY010000007">
    <property type="protein sequence ID" value="MBP0440379.1"/>
    <property type="molecule type" value="Genomic_DNA"/>
</dbReference>
<name>A0A8J7RQU1_9HYPH</name>
<dbReference type="InterPro" id="IPR028082">
    <property type="entry name" value="Peripla_BP_I"/>
</dbReference>
<dbReference type="AlphaFoldDB" id="A0A8J7RQU1"/>
<dbReference type="PANTHER" id="PTHR30483">
    <property type="entry name" value="LEUCINE-SPECIFIC-BINDING PROTEIN"/>
    <property type="match status" value="1"/>
</dbReference>
<protein>
    <submittedName>
        <fullName evidence="5">ABC transporter substrate-binding protein</fullName>
    </submittedName>
</protein>